<protein>
    <recommendedName>
        <fullName evidence="4">Transposase MuDR plant domain-containing protein</fullName>
    </recommendedName>
</protein>
<evidence type="ECO:0000313" key="3">
    <source>
        <dbReference type="Proteomes" id="UP000289738"/>
    </source>
</evidence>
<dbReference type="PANTHER" id="PTHR31973:SF189">
    <property type="entry name" value="TRANSPOSASE, MUDR, PLANT, MULE TRANSPOSASE DOMAIN PROTEIN-RELATED"/>
    <property type="match status" value="1"/>
</dbReference>
<gene>
    <name evidence="2" type="ORF">Ahy_A09g043484</name>
</gene>
<name>A0A445BIC1_ARAHY</name>
<sequence>MWYKSLKDETDVGLMILHTDKDAMDMARIGMRDNMVEIFVVHKDAATTRKGCTIEKVEDIDGGEPAASTADTVGPGPIMLHKAQSFAQAKVGKKPKVVTEAQNDVLEDDNEYRSERSDFLGDDESEDDDYQPGNDDEGDNDEQWSENSSGNSDLEVAFNDSDDDRNGDGGLYDVESVPIERVQGEQSGSVNKGKEQVVAAGLRDEDDGYESEGLWDVPVSDDEGDPLLRRYPLYKRLKNMKEYKWEVGTMYVDRNAFKECVTSYAVHRSRGIWFSKCDSHRCKDDTLQPTSCYKKHTCSKATKIGIMSSQWLSKAFMKKICENLKIKLRTLIKKAHSKWNVDLTITKAARVKQQALHEINGTYGEQYRRIHDYAAELLRSNSEAREKPIVSMLEDIRVYLMNRWADNKQSIVTYAGEILPKINKKIEREFDKGGEWLAIYAGRDKYEVSCSQGNRAKFVVDLNLHECSCRKF</sequence>
<feature type="region of interest" description="Disordered" evidence="1">
    <location>
        <begin position="90"/>
        <end position="172"/>
    </location>
</feature>
<feature type="compositionally biased region" description="Acidic residues" evidence="1">
    <location>
        <begin position="120"/>
        <end position="144"/>
    </location>
</feature>
<comment type="caution">
    <text evidence="2">The sequence shown here is derived from an EMBL/GenBank/DDBJ whole genome shotgun (WGS) entry which is preliminary data.</text>
</comment>
<reference evidence="2 3" key="1">
    <citation type="submission" date="2019-01" db="EMBL/GenBank/DDBJ databases">
        <title>Sequencing of cultivated peanut Arachis hypogaea provides insights into genome evolution and oil improvement.</title>
        <authorList>
            <person name="Chen X."/>
        </authorList>
    </citation>
    <scope>NUCLEOTIDE SEQUENCE [LARGE SCALE GENOMIC DNA]</scope>
    <source>
        <strain evidence="3">cv. Fuhuasheng</strain>
        <tissue evidence="2">Leaves</tissue>
    </source>
</reference>
<dbReference type="Proteomes" id="UP000289738">
    <property type="component" value="Chromosome A09"/>
</dbReference>
<dbReference type="PANTHER" id="PTHR31973">
    <property type="entry name" value="POLYPROTEIN, PUTATIVE-RELATED"/>
    <property type="match status" value="1"/>
</dbReference>
<keyword evidence="3" id="KW-1185">Reference proteome</keyword>
<dbReference type="EMBL" id="SDMP01000009">
    <property type="protein sequence ID" value="RYR38432.1"/>
    <property type="molecule type" value="Genomic_DNA"/>
</dbReference>
<evidence type="ECO:0000313" key="2">
    <source>
        <dbReference type="EMBL" id="RYR38432.1"/>
    </source>
</evidence>
<dbReference type="AlphaFoldDB" id="A0A445BIC1"/>
<proteinExistence type="predicted"/>
<accession>A0A445BIC1</accession>
<organism evidence="2 3">
    <name type="scientific">Arachis hypogaea</name>
    <name type="common">Peanut</name>
    <dbReference type="NCBI Taxonomy" id="3818"/>
    <lineage>
        <taxon>Eukaryota</taxon>
        <taxon>Viridiplantae</taxon>
        <taxon>Streptophyta</taxon>
        <taxon>Embryophyta</taxon>
        <taxon>Tracheophyta</taxon>
        <taxon>Spermatophyta</taxon>
        <taxon>Magnoliopsida</taxon>
        <taxon>eudicotyledons</taxon>
        <taxon>Gunneridae</taxon>
        <taxon>Pentapetalae</taxon>
        <taxon>rosids</taxon>
        <taxon>fabids</taxon>
        <taxon>Fabales</taxon>
        <taxon>Fabaceae</taxon>
        <taxon>Papilionoideae</taxon>
        <taxon>50 kb inversion clade</taxon>
        <taxon>dalbergioids sensu lato</taxon>
        <taxon>Dalbergieae</taxon>
        <taxon>Pterocarpus clade</taxon>
        <taxon>Arachis</taxon>
    </lineage>
</organism>
<evidence type="ECO:0000256" key="1">
    <source>
        <dbReference type="SAM" id="MobiDB-lite"/>
    </source>
</evidence>
<evidence type="ECO:0008006" key="4">
    <source>
        <dbReference type="Google" id="ProtNLM"/>
    </source>
</evidence>